<dbReference type="Pfam" id="PF01329">
    <property type="entry name" value="Pterin_4a"/>
    <property type="match status" value="1"/>
</dbReference>
<dbReference type="GO" id="GO:0006729">
    <property type="term" value="P:tetrahydrobiopterin biosynthetic process"/>
    <property type="evidence" value="ECO:0007669"/>
    <property type="project" value="InterPro"/>
</dbReference>
<evidence type="ECO:0000256" key="3">
    <source>
        <dbReference type="ARBA" id="ARBA00023239"/>
    </source>
</evidence>
<sequence length="95" mass="10647">MMTAKLDKADCERALADLTGWDFARDGVAITKTYKFKSFVAAFGWMSSAAILAEKANHHPEWFNVYNRVEVMLTTHDANGLTERDFALAAQFDAL</sequence>
<comment type="catalytic activity">
    <reaction evidence="1 4">
        <text>(4aS,6R)-4a-hydroxy-L-erythro-5,6,7,8-tetrahydrobiopterin = (6R)-L-erythro-6,7-dihydrobiopterin + H2O</text>
        <dbReference type="Rhea" id="RHEA:11920"/>
        <dbReference type="ChEBI" id="CHEBI:15377"/>
        <dbReference type="ChEBI" id="CHEBI:15642"/>
        <dbReference type="ChEBI" id="CHEBI:43120"/>
        <dbReference type="EC" id="4.2.1.96"/>
    </reaction>
</comment>
<dbReference type="PANTHER" id="PTHR12599:SF0">
    <property type="entry name" value="PTERIN-4-ALPHA-CARBINOLAMINE DEHYDRATASE"/>
    <property type="match status" value="1"/>
</dbReference>
<dbReference type="EC" id="4.2.1.96" evidence="4"/>
<evidence type="ECO:0000256" key="1">
    <source>
        <dbReference type="ARBA" id="ARBA00001554"/>
    </source>
</evidence>
<organism evidence="5 6">
    <name type="scientific">Pontivivens nitratireducens</name>
    <dbReference type="NCBI Taxonomy" id="2758038"/>
    <lineage>
        <taxon>Bacteria</taxon>
        <taxon>Pseudomonadati</taxon>
        <taxon>Pseudomonadota</taxon>
        <taxon>Alphaproteobacteria</taxon>
        <taxon>Rhodobacterales</taxon>
        <taxon>Paracoccaceae</taxon>
        <taxon>Pontivivens</taxon>
    </lineage>
</organism>
<dbReference type="KEGG" id="mon:G8E03_00430"/>
<evidence type="ECO:0000313" key="6">
    <source>
        <dbReference type="Proteomes" id="UP000500791"/>
    </source>
</evidence>
<dbReference type="Proteomes" id="UP000500791">
    <property type="component" value="Chromosome"/>
</dbReference>
<dbReference type="EMBL" id="CP049811">
    <property type="protein sequence ID" value="QIK41958.1"/>
    <property type="molecule type" value="Genomic_DNA"/>
</dbReference>
<dbReference type="GO" id="GO:0008124">
    <property type="term" value="F:4-alpha-hydroxytetrahydrobiopterin dehydratase activity"/>
    <property type="evidence" value="ECO:0007669"/>
    <property type="project" value="UniProtKB-UniRule"/>
</dbReference>
<evidence type="ECO:0000256" key="2">
    <source>
        <dbReference type="ARBA" id="ARBA00006472"/>
    </source>
</evidence>
<dbReference type="PANTHER" id="PTHR12599">
    <property type="entry name" value="PTERIN-4-ALPHA-CARBINOLAMINE DEHYDRATASE"/>
    <property type="match status" value="1"/>
</dbReference>
<evidence type="ECO:0000256" key="4">
    <source>
        <dbReference type="HAMAP-Rule" id="MF_00434"/>
    </source>
</evidence>
<keyword evidence="6" id="KW-1185">Reference proteome</keyword>
<dbReference type="Gene3D" id="3.30.1360.20">
    <property type="entry name" value="Transcriptional coactivator/pterin dehydratase"/>
    <property type="match status" value="1"/>
</dbReference>
<dbReference type="InterPro" id="IPR001533">
    <property type="entry name" value="Pterin_deHydtase"/>
</dbReference>
<dbReference type="AlphaFoldDB" id="A0A6G7VQ27"/>
<comment type="similarity">
    <text evidence="2 4">Belongs to the pterin-4-alpha-carbinolamine dehydratase family.</text>
</comment>
<dbReference type="NCBIfam" id="NF002017">
    <property type="entry name" value="PRK00823.1-2"/>
    <property type="match status" value="1"/>
</dbReference>
<keyword evidence="3 4" id="KW-0456">Lyase</keyword>
<dbReference type="InterPro" id="IPR036428">
    <property type="entry name" value="PCD_sf"/>
</dbReference>
<dbReference type="NCBIfam" id="NF002018">
    <property type="entry name" value="PRK00823.1-3"/>
    <property type="match status" value="1"/>
</dbReference>
<name>A0A6G7VQ27_9RHOB</name>
<dbReference type="SUPFAM" id="SSF55248">
    <property type="entry name" value="PCD-like"/>
    <property type="match status" value="1"/>
</dbReference>
<accession>A0A6G7VQ27</accession>
<protein>
    <recommendedName>
        <fullName evidence="4">Putative pterin-4-alpha-carbinolamine dehydratase</fullName>
        <shortName evidence="4">PHS</shortName>
        <ecNumber evidence="4">4.2.1.96</ecNumber>
    </recommendedName>
    <alternativeName>
        <fullName evidence="4">4-alpha-hydroxy-tetrahydropterin dehydratase</fullName>
    </alternativeName>
    <alternativeName>
        <fullName evidence="4">Pterin carbinolamine dehydratase</fullName>
        <shortName evidence="4">PCD</shortName>
    </alternativeName>
</protein>
<dbReference type="HAMAP" id="MF_00434">
    <property type="entry name" value="Pterin_4_alpha"/>
    <property type="match status" value="1"/>
</dbReference>
<proteinExistence type="inferred from homology"/>
<reference evidence="5 6" key="1">
    <citation type="submission" date="2020-03" db="EMBL/GenBank/DDBJ databases">
        <title>Complete genome sequence of Monaibacterium sp. ALG8 with diverse plasmids.</title>
        <authorList>
            <person name="Sun C."/>
        </authorList>
    </citation>
    <scope>NUCLEOTIDE SEQUENCE [LARGE SCALE GENOMIC DNA]</scope>
    <source>
        <strain evidence="5 6">ALG8</strain>
    </source>
</reference>
<evidence type="ECO:0000313" key="5">
    <source>
        <dbReference type="EMBL" id="QIK41958.1"/>
    </source>
</evidence>
<gene>
    <name evidence="5" type="ORF">G8E03_00430</name>
</gene>